<protein>
    <submittedName>
        <fullName evidence="1">Uncharacterized protein</fullName>
    </submittedName>
</protein>
<dbReference type="EMBL" id="LR798267">
    <property type="protein sequence ID" value="CAB5219224.1"/>
    <property type="molecule type" value="Genomic_DNA"/>
</dbReference>
<evidence type="ECO:0000313" key="1">
    <source>
        <dbReference type="EMBL" id="CAB5219224.1"/>
    </source>
</evidence>
<sequence>MIEFNDRRNDATRDQRVGMVKAVMAKQKQEAIHATGYVSPEPVAKKVIRKANKQYKRGRS</sequence>
<organism evidence="1">
    <name type="scientific">uncultured Caudovirales phage</name>
    <dbReference type="NCBI Taxonomy" id="2100421"/>
    <lineage>
        <taxon>Viruses</taxon>
        <taxon>Duplodnaviria</taxon>
        <taxon>Heunggongvirae</taxon>
        <taxon>Uroviricota</taxon>
        <taxon>Caudoviricetes</taxon>
        <taxon>Peduoviridae</taxon>
        <taxon>Maltschvirus</taxon>
        <taxon>Maltschvirus maltsch</taxon>
    </lineage>
</organism>
<proteinExistence type="predicted"/>
<name>A0A6J7WSX2_9CAUD</name>
<reference evidence="1" key="1">
    <citation type="submission" date="2020-05" db="EMBL/GenBank/DDBJ databases">
        <authorList>
            <person name="Chiriac C."/>
            <person name="Salcher M."/>
            <person name="Ghai R."/>
            <person name="Kavagutti S V."/>
        </authorList>
    </citation>
    <scope>NUCLEOTIDE SEQUENCE</scope>
</reference>
<gene>
    <name evidence="1" type="ORF">UFOVP221_42</name>
</gene>
<accession>A0A6J7WSX2</accession>